<dbReference type="Gene3D" id="2.160.20.10">
    <property type="entry name" value="Single-stranded right-handed beta-helix, Pectin lyase-like"/>
    <property type="match status" value="1"/>
</dbReference>
<dbReference type="OrthoDB" id="159063at2"/>
<name>A0A285P954_9AQUI</name>
<dbReference type="InterPro" id="IPR012334">
    <property type="entry name" value="Pectin_lyas_fold"/>
</dbReference>
<dbReference type="InterPro" id="IPR022441">
    <property type="entry name" value="Para_beta_helix_rpt-2"/>
</dbReference>
<evidence type="ECO:0000313" key="6">
    <source>
        <dbReference type="Proteomes" id="UP000218627"/>
    </source>
</evidence>
<keyword evidence="3" id="KW-0833">Ubl conjugation pathway</keyword>
<dbReference type="NCBIfam" id="TIGR03804">
    <property type="entry name" value="para_beta_helix"/>
    <property type="match status" value="2"/>
</dbReference>
<dbReference type="SMART" id="SM00722">
    <property type="entry name" value="CASH"/>
    <property type="match status" value="2"/>
</dbReference>
<organism evidence="5 6">
    <name type="scientific">Hydrogenobacter hydrogenophilus</name>
    <dbReference type="NCBI Taxonomy" id="35835"/>
    <lineage>
        <taxon>Bacteria</taxon>
        <taxon>Pseudomonadati</taxon>
        <taxon>Aquificota</taxon>
        <taxon>Aquificia</taxon>
        <taxon>Aquificales</taxon>
        <taxon>Aquificaceae</taxon>
        <taxon>Hydrogenobacter</taxon>
    </lineage>
</organism>
<dbReference type="InterPro" id="IPR011050">
    <property type="entry name" value="Pectin_lyase_fold/virulence"/>
</dbReference>
<dbReference type="EMBL" id="OBEN01000014">
    <property type="protein sequence ID" value="SNZ16666.1"/>
    <property type="molecule type" value="Genomic_DNA"/>
</dbReference>
<evidence type="ECO:0000259" key="4">
    <source>
        <dbReference type="SMART" id="SM00722"/>
    </source>
</evidence>
<keyword evidence="6" id="KW-1185">Reference proteome</keyword>
<evidence type="ECO:0000313" key="5">
    <source>
        <dbReference type="EMBL" id="SNZ16666.1"/>
    </source>
</evidence>
<sequence>MLGFVFSLLFVCQHCEFRDIQDAINKAKEGDRVVVKGGTYKGGVVVDKKLELVGEGEPVIDGEGKKQVLTVKADGVRVEGFVIKNSGMSYSEDIAGLKVINSRDCIIKNNRLLNNFFALYLERVSGCLVEGNTVVGFAKSEGSSGNGIHAWNSEGIIIKNNYIRGHRDGIYFEFVKNSIIENNKSDYNLRYGLHFMFSNDDIYRKNYFYKNGAGVAVMYSKNIKMEENTFEKNEGQANYGLLLKDIQDSILYRNRFINNTHGVYLEGCNKTEFKENLLKNNGWAIRIYANSEENLFVKNIFIGNAFDVSTNTFSYFKNIFQENYYDKYEGYDFDNDGYGDVPYRPVSFMAVIFERYPLSLLFYGSFFAHIMDTMEKFIPVLSPQSLVDKKPLMRRPW</sequence>
<dbReference type="InterPro" id="IPR007742">
    <property type="entry name" value="NosD_dom"/>
</dbReference>
<comment type="pathway">
    <text evidence="1">Protein modification; protein ubiquitination.</text>
</comment>
<evidence type="ECO:0000256" key="2">
    <source>
        <dbReference type="ARBA" id="ARBA00022737"/>
    </source>
</evidence>
<evidence type="ECO:0000256" key="3">
    <source>
        <dbReference type="ARBA" id="ARBA00022786"/>
    </source>
</evidence>
<dbReference type="InterPro" id="IPR006633">
    <property type="entry name" value="Carb-bd_sugar_hydrolysis-dom"/>
</dbReference>
<accession>A0A285P954</accession>
<dbReference type="SMART" id="SM00710">
    <property type="entry name" value="PbH1"/>
    <property type="match status" value="9"/>
</dbReference>
<gene>
    <name evidence="5" type="ORF">SAMN06265353_1674</name>
</gene>
<dbReference type="InterPro" id="IPR006626">
    <property type="entry name" value="PbH1"/>
</dbReference>
<feature type="domain" description="Carbohydrate-binding/sugar hydrolysis" evidence="4">
    <location>
        <begin position="180"/>
        <end position="341"/>
    </location>
</feature>
<proteinExistence type="predicted"/>
<evidence type="ECO:0000256" key="1">
    <source>
        <dbReference type="ARBA" id="ARBA00004906"/>
    </source>
</evidence>
<dbReference type="InterPro" id="IPR051550">
    <property type="entry name" value="SCF-Subunits/Alg-Epimerases"/>
</dbReference>
<dbReference type="InterPro" id="IPR026464">
    <property type="entry name" value="NosD_copper_fam"/>
</dbReference>
<dbReference type="SUPFAM" id="SSF51126">
    <property type="entry name" value="Pectin lyase-like"/>
    <property type="match status" value="1"/>
</dbReference>
<reference evidence="6" key="1">
    <citation type="submission" date="2017-09" db="EMBL/GenBank/DDBJ databases">
        <authorList>
            <person name="Varghese N."/>
            <person name="Submissions S."/>
        </authorList>
    </citation>
    <scope>NUCLEOTIDE SEQUENCE [LARGE SCALE GENOMIC DNA]</scope>
    <source>
        <strain evidence="6">DSM 2913</strain>
    </source>
</reference>
<dbReference type="NCBIfam" id="TIGR04247">
    <property type="entry name" value="NosD_copper_fam"/>
    <property type="match status" value="1"/>
</dbReference>
<feature type="domain" description="Carbohydrate-binding/sugar hydrolysis" evidence="4">
    <location>
        <begin position="27"/>
        <end position="173"/>
    </location>
</feature>
<protein>
    <submittedName>
        <fullName evidence="5">Nitrous oxidase accessory protein</fullName>
    </submittedName>
</protein>
<dbReference type="PANTHER" id="PTHR22990:SF15">
    <property type="entry name" value="F-BOX ONLY PROTEIN 10"/>
    <property type="match status" value="1"/>
</dbReference>
<dbReference type="AlphaFoldDB" id="A0A285P954"/>
<dbReference type="Proteomes" id="UP000218627">
    <property type="component" value="Unassembled WGS sequence"/>
</dbReference>
<keyword evidence="2" id="KW-0677">Repeat</keyword>
<dbReference type="PANTHER" id="PTHR22990">
    <property type="entry name" value="F-BOX ONLY PROTEIN"/>
    <property type="match status" value="1"/>
</dbReference>
<dbReference type="Pfam" id="PF05048">
    <property type="entry name" value="NosD"/>
    <property type="match status" value="1"/>
</dbReference>